<sequence>SCNKHVEDFHQPEHILSSTPPISDPIPPAIIRKIVKIQAPPKKPTQPAIPRKIVKIQNPPKKPIPPATSRKIVKIQDPPKKIIQPAFLPLLPDYKFFCRHCHDYYPSNSSLTEHLKNSHNITVKTFRNSFQSKTIQLSPNSPPAPSKVDTQIEKNDVMVSHIEDHQDLLPPLTAALKNFYIPDPSNISSKIPPSQVIRPNISRIITSNSITDSPADSDDNVVVTTHAEIHHSSIPSSPSSDSPPRKCNLCSFVAKNRKGLKLNFFRKHKFQVIPVAKNSADDFDQITLLPSSLPPTNVRTGANSDSVKIDVGTSRLEPTKKKVSFQLSNLPDDSQDFTEKVNLLPPIKNKVPAANKALSLPVEIPFVSFKDNVLKYSFPLPTRLCCTIDGCSAAFGTRYWFRTIRRSRRT</sequence>
<gene>
    <name evidence="3" type="ORF">NPIL_109861</name>
</gene>
<keyword evidence="1" id="KW-0863">Zinc-finger</keyword>
<name>A0A8X6R6Q3_NEPPI</name>
<keyword evidence="1" id="KW-0862">Zinc</keyword>
<proteinExistence type="predicted"/>
<evidence type="ECO:0000259" key="2">
    <source>
        <dbReference type="PROSITE" id="PS50157"/>
    </source>
</evidence>
<dbReference type="Proteomes" id="UP000887013">
    <property type="component" value="Unassembled WGS sequence"/>
</dbReference>
<comment type="caution">
    <text evidence="3">The sequence shown here is derived from an EMBL/GenBank/DDBJ whole genome shotgun (WGS) entry which is preliminary data.</text>
</comment>
<evidence type="ECO:0000313" key="3">
    <source>
        <dbReference type="EMBL" id="GFU51722.1"/>
    </source>
</evidence>
<feature type="non-terminal residue" evidence="3">
    <location>
        <position position="1"/>
    </location>
</feature>
<dbReference type="GO" id="GO:0008270">
    <property type="term" value="F:zinc ion binding"/>
    <property type="evidence" value="ECO:0007669"/>
    <property type="project" value="UniProtKB-KW"/>
</dbReference>
<dbReference type="InterPro" id="IPR013087">
    <property type="entry name" value="Znf_C2H2_type"/>
</dbReference>
<organism evidence="3 4">
    <name type="scientific">Nephila pilipes</name>
    <name type="common">Giant wood spider</name>
    <name type="synonym">Nephila maculata</name>
    <dbReference type="NCBI Taxonomy" id="299642"/>
    <lineage>
        <taxon>Eukaryota</taxon>
        <taxon>Metazoa</taxon>
        <taxon>Ecdysozoa</taxon>
        <taxon>Arthropoda</taxon>
        <taxon>Chelicerata</taxon>
        <taxon>Arachnida</taxon>
        <taxon>Araneae</taxon>
        <taxon>Araneomorphae</taxon>
        <taxon>Entelegynae</taxon>
        <taxon>Araneoidea</taxon>
        <taxon>Nephilidae</taxon>
        <taxon>Nephila</taxon>
    </lineage>
</organism>
<evidence type="ECO:0000313" key="4">
    <source>
        <dbReference type="Proteomes" id="UP000887013"/>
    </source>
</evidence>
<evidence type="ECO:0000256" key="1">
    <source>
        <dbReference type="PROSITE-ProRule" id="PRU00042"/>
    </source>
</evidence>
<feature type="domain" description="C2H2-type" evidence="2">
    <location>
        <begin position="96"/>
        <end position="119"/>
    </location>
</feature>
<dbReference type="PROSITE" id="PS00028">
    <property type="entry name" value="ZINC_FINGER_C2H2_1"/>
    <property type="match status" value="1"/>
</dbReference>
<keyword evidence="1" id="KW-0479">Metal-binding</keyword>
<dbReference type="AlphaFoldDB" id="A0A8X6R6Q3"/>
<protein>
    <recommendedName>
        <fullName evidence="2">C2H2-type domain-containing protein</fullName>
    </recommendedName>
</protein>
<reference evidence="3" key="1">
    <citation type="submission" date="2020-08" db="EMBL/GenBank/DDBJ databases">
        <title>Multicomponent nature underlies the extraordinary mechanical properties of spider dragline silk.</title>
        <authorList>
            <person name="Kono N."/>
            <person name="Nakamura H."/>
            <person name="Mori M."/>
            <person name="Yoshida Y."/>
            <person name="Ohtoshi R."/>
            <person name="Malay A.D."/>
            <person name="Moran D.A.P."/>
            <person name="Tomita M."/>
            <person name="Numata K."/>
            <person name="Arakawa K."/>
        </authorList>
    </citation>
    <scope>NUCLEOTIDE SEQUENCE</scope>
</reference>
<keyword evidence="4" id="KW-1185">Reference proteome</keyword>
<dbReference type="EMBL" id="BMAW01038321">
    <property type="protein sequence ID" value="GFU51722.1"/>
    <property type="molecule type" value="Genomic_DNA"/>
</dbReference>
<dbReference type="PROSITE" id="PS50157">
    <property type="entry name" value="ZINC_FINGER_C2H2_2"/>
    <property type="match status" value="1"/>
</dbReference>
<accession>A0A8X6R6Q3</accession>